<dbReference type="AlphaFoldDB" id="R7YTU4"/>
<dbReference type="EMBL" id="JH767572">
    <property type="protein sequence ID" value="EON65234.1"/>
    <property type="molecule type" value="Genomic_DNA"/>
</dbReference>
<accession>R7YTU4</accession>
<dbReference type="Proteomes" id="UP000016924">
    <property type="component" value="Unassembled WGS sequence"/>
</dbReference>
<reference evidence="3" key="1">
    <citation type="submission" date="2012-06" db="EMBL/GenBank/DDBJ databases">
        <title>The genome sequence of Coniosporium apollinis CBS 100218.</title>
        <authorList>
            <consortium name="The Broad Institute Genome Sequencing Platform"/>
            <person name="Cuomo C."/>
            <person name="Gorbushina A."/>
            <person name="Noack S."/>
            <person name="Walker B."/>
            <person name="Young S.K."/>
            <person name="Zeng Q."/>
            <person name="Gargeya S."/>
            <person name="Fitzgerald M."/>
            <person name="Haas B."/>
            <person name="Abouelleil A."/>
            <person name="Alvarado L."/>
            <person name="Arachchi H.M."/>
            <person name="Berlin A.M."/>
            <person name="Chapman S.B."/>
            <person name="Goldberg J."/>
            <person name="Griggs A."/>
            <person name="Gujja S."/>
            <person name="Hansen M."/>
            <person name="Howarth C."/>
            <person name="Imamovic A."/>
            <person name="Larimer J."/>
            <person name="McCowan C."/>
            <person name="Montmayeur A."/>
            <person name="Murphy C."/>
            <person name="Neiman D."/>
            <person name="Pearson M."/>
            <person name="Priest M."/>
            <person name="Roberts A."/>
            <person name="Saif S."/>
            <person name="Shea T."/>
            <person name="Sisk P."/>
            <person name="Sykes S."/>
            <person name="Wortman J."/>
            <person name="Nusbaum C."/>
            <person name="Birren B."/>
        </authorList>
    </citation>
    <scope>NUCLEOTIDE SEQUENCE [LARGE SCALE GENOMIC DNA]</scope>
    <source>
        <strain evidence="3">CBS 100218</strain>
    </source>
</reference>
<evidence type="ECO:0000313" key="2">
    <source>
        <dbReference type="EMBL" id="EON65234.1"/>
    </source>
</evidence>
<dbReference type="GeneID" id="19901782"/>
<evidence type="ECO:0000256" key="1">
    <source>
        <dbReference type="SAM" id="MobiDB-lite"/>
    </source>
</evidence>
<name>R7YTU4_CONA1</name>
<dbReference type="RefSeq" id="XP_007780551.1">
    <property type="nucleotide sequence ID" value="XM_007782361.1"/>
</dbReference>
<protein>
    <submittedName>
        <fullName evidence="2">Uncharacterized protein</fullName>
    </submittedName>
</protein>
<organism evidence="2 3">
    <name type="scientific">Coniosporium apollinis (strain CBS 100218)</name>
    <name type="common">Rock-inhabiting black yeast</name>
    <dbReference type="NCBI Taxonomy" id="1168221"/>
    <lineage>
        <taxon>Eukaryota</taxon>
        <taxon>Fungi</taxon>
        <taxon>Dikarya</taxon>
        <taxon>Ascomycota</taxon>
        <taxon>Pezizomycotina</taxon>
        <taxon>Dothideomycetes</taxon>
        <taxon>Dothideomycetes incertae sedis</taxon>
        <taxon>Coniosporium</taxon>
    </lineage>
</organism>
<proteinExistence type="predicted"/>
<evidence type="ECO:0000313" key="3">
    <source>
        <dbReference type="Proteomes" id="UP000016924"/>
    </source>
</evidence>
<keyword evidence="3" id="KW-1185">Reference proteome</keyword>
<feature type="compositionally biased region" description="Basic and acidic residues" evidence="1">
    <location>
        <begin position="483"/>
        <end position="494"/>
    </location>
</feature>
<dbReference type="eggNOG" id="ENOG502SQHM">
    <property type="taxonomic scope" value="Eukaryota"/>
</dbReference>
<gene>
    <name evidence="2" type="ORF">W97_04471</name>
</gene>
<dbReference type="OMA" id="EWATINR"/>
<dbReference type="HOGENOM" id="CLU_568560_0_0_1"/>
<dbReference type="OrthoDB" id="3702761at2759"/>
<sequence>MKTFSDIPPELCEMVIAHLTPEEDNRFKPGSKADLQNANLTCRAFHAWVTKYLFRDMVLIVVDIQHVPKLLRFAEEKEDLAKHVQNVQVQIPPGMRWEIGMGDADTVRDSTTERLLSHFGVTGRAGLTAQQKVFCARYHEALVWPFFKVDWFLLLNHAAAVSKETLKLLPNLEYVEAGICERENLPWPTMTQRFIKKYGADIVNATNPPYEISRIPNVACLSNILVVSIPRRVKELHVTGANLSDVREWATINRLLTFSYQLYDDTINQAKLDKIERFTLNIRGAPGVQRTSHAGVAVHPNDIGSPSMMNYWKQIVWSLPNLKHLRVIGHWSQGADTHAADPNRVNPLPKACLLDLFVPQDTSPPRSIYLHDFIVHQDTLERLVLSYPGVLERLTLSHITLKCAAGRTWIDFVERMADLNCNVEIEVVGPLYIWASQTWKGCKPVLVSEEEARYRPEILPAQPSNEPLGLSKGDLWSDDEELRQEVATDMHAQSDSDMMDSDLE</sequence>
<feature type="region of interest" description="Disordered" evidence="1">
    <location>
        <begin position="481"/>
        <end position="504"/>
    </location>
</feature>